<evidence type="ECO:0000256" key="1">
    <source>
        <dbReference type="SAM" id="MobiDB-lite"/>
    </source>
</evidence>
<dbReference type="Proteomes" id="UP000256964">
    <property type="component" value="Unassembled WGS sequence"/>
</dbReference>
<reference evidence="2 3" key="1">
    <citation type="journal article" date="2018" name="Biotechnol. Biofuels">
        <title>Integrative visual omics of the white-rot fungus Polyporus brumalis exposes the biotechnological potential of its oxidative enzymes for delignifying raw plant biomass.</title>
        <authorList>
            <person name="Miyauchi S."/>
            <person name="Rancon A."/>
            <person name="Drula E."/>
            <person name="Hage H."/>
            <person name="Chaduli D."/>
            <person name="Favel A."/>
            <person name="Grisel S."/>
            <person name="Henrissat B."/>
            <person name="Herpoel-Gimbert I."/>
            <person name="Ruiz-Duenas F.J."/>
            <person name="Chevret D."/>
            <person name="Hainaut M."/>
            <person name="Lin J."/>
            <person name="Wang M."/>
            <person name="Pangilinan J."/>
            <person name="Lipzen A."/>
            <person name="Lesage-Meessen L."/>
            <person name="Navarro D."/>
            <person name="Riley R."/>
            <person name="Grigoriev I.V."/>
            <person name="Zhou S."/>
            <person name="Raouche S."/>
            <person name="Rosso M.N."/>
        </authorList>
    </citation>
    <scope>NUCLEOTIDE SEQUENCE [LARGE SCALE GENOMIC DNA]</scope>
    <source>
        <strain evidence="2 3">BRFM 1820</strain>
    </source>
</reference>
<dbReference type="AlphaFoldDB" id="A0A371DAS2"/>
<name>A0A371DAS2_9APHY</name>
<keyword evidence="3" id="KW-1185">Reference proteome</keyword>
<proteinExistence type="predicted"/>
<feature type="compositionally biased region" description="Polar residues" evidence="1">
    <location>
        <begin position="26"/>
        <end position="39"/>
    </location>
</feature>
<protein>
    <submittedName>
        <fullName evidence="2">Uncharacterized protein</fullName>
    </submittedName>
</protein>
<gene>
    <name evidence="2" type="ORF">OH76DRAFT_521301</name>
</gene>
<evidence type="ECO:0000313" key="2">
    <source>
        <dbReference type="EMBL" id="RDX49633.1"/>
    </source>
</evidence>
<sequence length="172" mass="19157">MPSLPRPHPPPQRLHRGPITPRPSRNLRSASSLRVSNRPTGVPSHGQSLRPRTDLLPSRPHLHRPQVAPAFLDLELPCSCFRVIVPLALFSLPSSSYFHDCPPPSPSTSMPHTPTWSYTLSCLSSSHARVDSRILLWFCSSILVSSNLALRRSPLPHSRMYYQSHIPITLAG</sequence>
<evidence type="ECO:0000313" key="3">
    <source>
        <dbReference type="Proteomes" id="UP000256964"/>
    </source>
</evidence>
<accession>A0A371DAS2</accession>
<feature type="region of interest" description="Disordered" evidence="1">
    <location>
        <begin position="1"/>
        <end position="60"/>
    </location>
</feature>
<dbReference type="EMBL" id="KZ857404">
    <property type="protein sequence ID" value="RDX49633.1"/>
    <property type="molecule type" value="Genomic_DNA"/>
</dbReference>
<feature type="compositionally biased region" description="Pro residues" evidence="1">
    <location>
        <begin position="1"/>
        <end position="12"/>
    </location>
</feature>
<organism evidence="2 3">
    <name type="scientific">Lentinus brumalis</name>
    <dbReference type="NCBI Taxonomy" id="2498619"/>
    <lineage>
        <taxon>Eukaryota</taxon>
        <taxon>Fungi</taxon>
        <taxon>Dikarya</taxon>
        <taxon>Basidiomycota</taxon>
        <taxon>Agaricomycotina</taxon>
        <taxon>Agaricomycetes</taxon>
        <taxon>Polyporales</taxon>
        <taxon>Polyporaceae</taxon>
        <taxon>Lentinus</taxon>
    </lineage>
</organism>